<evidence type="ECO:0000313" key="2">
    <source>
        <dbReference type="EMBL" id="OGN06429.1"/>
    </source>
</evidence>
<sequence length="676" mass="74475">MRLLFKRKYLIIVILAAILLAVPSGAVRAEGWFSIGSIGLTAITSFAEFALQTIFGIVGNLIGILARMLDVSTKVRAGGDVPIVAASWKILRDFSNMLFIILLIYMSFATIFDQGNYKFSSMIGRFLIVAILINFSLAIGNIVIDATQVLANIFLGAIGNLGDRLGQYLTLTALMPSKVNAGDLLFASLASMTFAVVMQMIFLFSLLVANAFAIIRIPFIWFLLIVSPLAWMSHILPNSNTWWKKWWSSFVGWNLFLPVYLFFMYLGLLFLSKRDEVLFSVVQVNPSGSSSPLNTPLLWGATNTVTFNLIFFYILTAVIMVGGTWAAKSVTSMMSGGKAFERGLGLAKSLIKRTPLPYVGSLEANQYAAQQRLGQFQQKGFQNKYLNKLYGGKEGLERAKSEAAARWRVGGAAGVQKDFVAQVKKVSDDIEEKYDTGQLSIKQLTDKVAATKAHTAEGYAYRKLAIKKGALSDADFRSSLGALKNNPYAVQDLTKTAKDAKFSGMDNVRSVALDASLNTPGLVAAKREMLMHISEDSKQAGKFNAADLTAAFTVLGGEKSPESKKFVKNLSKFRPDITIPYQFNYDTLNPTGTPIKTISQRWDGALNTDVKDVVSMPMAVWNEPEFRRAMLRKIGPFNDPVSGPRSRAQTKLRDRYVTLLMTAPDGQDKWALLPTP</sequence>
<organism evidence="2 3">
    <name type="scientific">Candidatus Yanofskybacteria bacterium RIFCSPHIGHO2_01_FULL_48_25b</name>
    <dbReference type="NCBI Taxonomy" id="1802672"/>
    <lineage>
        <taxon>Bacteria</taxon>
        <taxon>Candidatus Yanofskyibacteriota</taxon>
    </lineage>
</organism>
<evidence type="ECO:0000256" key="1">
    <source>
        <dbReference type="SAM" id="Phobius"/>
    </source>
</evidence>
<keyword evidence="1" id="KW-0472">Membrane</keyword>
<dbReference type="Proteomes" id="UP000177605">
    <property type="component" value="Unassembled WGS sequence"/>
</dbReference>
<keyword evidence="1" id="KW-1133">Transmembrane helix</keyword>
<name>A0A1F8F2D1_9BACT</name>
<feature type="transmembrane region" description="Helical" evidence="1">
    <location>
        <begin position="305"/>
        <end position="327"/>
    </location>
</feature>
<proteinExistence type="predicted"/>
<feature type="transmembrane region" description="Helical" evidence="1">
    <location>
        <begin position="184"/>
        <end position="207"/>
    </location>
</feature>
<feature type="transmembrane region" description="Helical" evidence="1">
    <location>
        <begin position="123"/>
        <end position="144"/>
    </location>
</feature>
<comment type="caution">
    <text evidence="2">The sequence shown here is derived from an EMBL/GenBank/DDBJ whole genome shotgun (WGS) entry which is preliminary data.</text>
</comment>
<reference evidence="2 3" key="1">
    <citation type="journal article" date="2016" name="Nat. Commun.">
        <title>Thousands of microbial genomes shed light on interconnected biogeochemical processes in an aquifer system.</title>
        <authorList>
            <person name="Anantharaman K."/>
            <person name="Brown C.T."/>
            <person name="Hug L.A."/>
            <person name="Sharon I."/>
            <person name="Castelle C.J."/>
            <person name="Probst A.J."/>
            <person name="Thomas B.C."/>
            <person name="Singh A."/>
            <person name="Wilkins M.J."/>
            <person name="Karaoz U."/>
            <person name="Brodie E.L."/>
            <person name="Williams K.H."/>
            <person name="Hubbard S.S."/>
            <person name="Banfield J.F."/>
        </authorList>
    </citation>
    <scope>NUCLEOTIDE SEQUENCE [LARGE SCALE GENOMIC DNA]</scope>
</reference>
<evidence type="ECO:0000313" key="3">
    <source>
        <dbReference type="Proteomes" id="UP000177605"/>
    </source>
</evidence>
<feature type="transmembrane region" description="Helical" evidence="1">
    <location>
        <begin position="213"/>
        <end position="231"/>
    </location>
</feature>
<keyword evidence="1" id="KW-0812">Transmembrane</keyword>
<feature type="transmembrane region" description="Helical" evidence="1">
    <location>
        <begin position="251"/>
        <end position="271"/>
    </location>
</feature>
<feature type="transmembrane region" description="Helical" evidence="1">
    <location>
        <begin position="49"/>
        <end position="69"/>
    </location>
</feature>
<accession>A0A1F8F2D1</accession>
<dbReference type="AlphaFoldDB" id="A0A1F8F2D1"/>
<feature type="transmembrane region" description="Helical" evidence="1">
    <location>
        <begin position="90"/>
        <end position="111"/>
    </location>
</feature>
<protein>
    <submittedName>
        <fullName evidence="2">Uncharacterized protein</fullName>
    </submittedName>
</protein>
<gene>
    <name evidence="2" type="ORF">A2669_01540</name>
</gene>
<dbReference type="EMBL" id="MGJM01000014">
    <property type="protein sequence ID" value="OGN06429.1"/>
    <property type="molecule type" value="Genomic_DNA"/>
</dbReference>